<feature type="domain" description="BON" evidence="1">
    <location>
        <begin position="8"/>
        <end position="71"/>
    </location>
</feature>
<sequence length="73" mass="8069">MTTMQAQEIVTAASALLAKSSVQELRSLRVDEDANELRLRGKVRSFYHKQLAQEAVLPVAGSLQVVNHVDVHN</sequence>
<dbReference type="Gene3D" id="3.30.1340.30">
    <property type="match status" value="1"/>
</dbReference>
<evidence type="ECO:0000313" key="3">
    <source>
        <dbReference type="Proteomes" id="UP000318081"/>
    </source>
</evidence>
<protein>
    <submittedName>
        <fullName evidence="2">BON domain protein</fullName>
    </submittedName>
</protein>
<dbReference type="Proteomes" id="UP000318081">
    <property type="component" value="Chromosome"/>
</dbReference>
<dbReference type="Pfam" id="PF04972">
    <property type="entry name" value="BON"/>
    <property type="match status" value="1"/>
</dbReference>
<gene>
    <name evidence="2" type="ORF">TBK1r_33760</name>
</gene>
<reference evidence="2 3" key="1">
    <citation type="submission" date="2019-02" db="EMBL/GenBank/DDBJ databases">
        <title>Deep-cultivation of Planctomycetes and their phenomic and genomic characterization uncovers novel biology.</title>
        <authorList>
            <person name="Wiegand S."/>
            <person name="Jogler M."/>
            <person name="Boedeker C."/>
            <person name="Pinto D."/>
            <person name="Vollmers J."/>
            <person name="Rivas-Marin E."/>
            <person name="Kohn T."/>
            <person name="Peeters S.H."/>
            <person name="Heuer A."/>
            <person name="Rast P."/>
            <person name="Oberbeckmann S."/>
            <person name="Bunk B."/>
            <person name="Jeske O."/>
            <person name="Meyerdierks A."/>
            <person name="Storesund J.E."/>
            <person name="Kallscheuer N."/>
            <person name="Luecker S."/>
            <person name="Lage O.M."/>
            <person name="Pohl T."/>
            <person name="Merkel B.J."/>
            <person name="Hornburger P."/>
            <person name="Mueller R.-W."/>
            <person name="Bruemmer F."/>
            <person name="Labrenz M."/>
            <person name="Spormann A.M."/>
            <person name="Op den Camp H."/>
            <person name="Overmann J."/>
            <person name="Amann R."/>
            <person name="Jetten M.S.M."/>
            <person name="Mascher T."/>
            <person name="Medema M.H."/>
            <person name="Devos D.P."/>
            <person name="Kaster A.-K."/>
            <person name="Ovreas L."/>
            <person name="Rohde M."/>
            <person name="Galperin M.Y."/>
            <person name="Jogler C."/>
        </authorList>
    </citation>
    <scope>NUCLEOTIDE SEQUENCE [LARGE SCALE GENOMIC DNA]</scope>
    <source>
        <strain evidence="2 3">TBK1r</strain>
    </source>
</reference>
<dbReference type="EMBL" id="CP036432">
    <property type="protein sequence ID" value="QDV84431.1"/>
    <property type="molecule type" value="Genomic_DNA"/>
</dbReference>
<proteinExistence type="predicted"/>
<keyword evidence="3" id="KW-1185">Reference proteome</keyword>
<name>A0ABX5XRG7_9BACT</name>
<organism evidence="2 3">
    <name type="scientific">Stieleria magnilauensis</name>
    <dbReference type="NCBI Taxonomy" id="2527963"/>
    <lineage>
        <taxon>Bacteria</taxon>
        <taxon>Pseudomonadati</taxon>
        <taxon>Planctomycetota</taxon>
        <taxon>Planctomycetia</taxon>
        <taxon>Pirellulales</taxon>
        <taxon>Pirellulaceae</taxon>
        <taxon>Stieleria</taxon>
    </lineage>
</organism>
<evidence type="ECO:0000313" key="2">
    <source>
        <dbReference type="EMBL" id="QDV84431.1"/>
    </source>
</evidence>
<accession>A0ABX5XRG7</accession>
<dbReference type="InterPro" id="IPR007055">
    <property type="entry name" value="BON_dom"/>
</dbReference>
<dbReference type="RefSeq" id="WP_145212677.1">
    <property type="nucleotide sequence ID" value="NZ_CP036432.1"/>
</dbReference>
<evidence type="ECO:0000259" key="1">
    <source>
        <dbReference type="Pfam" id="PF04972"/>
    </source>
</evidence>